<proteinExistence type="predicted"/>
<dbReference type="Proteomes" id="UP000287033">
    <property type="component" value="Unassembled WGS sequence"/>
</dbReference>
<name>A0A401RYZ3_CHIPU</name>
<reference evidence="1 2" key="1">
    <citation type="journal article" date="2018" name="Nat. Ecol. Evol.">
        <title>Shark genomes provide insights into elasmobranch evolution and the origin of vertebrates.</title>
        <authorList>
            <person name="Hara Y"/>
            <person name="Yamaguchi K"/>
            <person name="Onimaru K"/>
            <person name="Kadota M"/>
            <person name="Koyanagi M"/>
            <person name="Keeley SD"/>
            <person name="Tatsumi K"/>
            <person name="Tanaka K"/>
            <person name="Motone F"/>
            <person name="Kageyama Y"/>
            <person name="Nozu R"/>
            <person name="Adachi N"/>
            <person name="Nishimura O"/>
            <person name="Nakagawa R"/>
            <person name="Tanegashima C"/>
            <person name="Kiyatake I"/>
            <person name="Matsumoto R"/>
            <person name="Murakumo K"/>
            <person name="Nishida K"/>
            <person name="Terakita A"/>
            <person name="Kuratani S"/>
            <person name="Sato K"/>
            <person name="Hyodo S Kuraku.S."/>
        </authorList>
    </citation>
    <scope>NUCLEOTIDE SEQUENCE [LARGE SCALE GENOMIC DNA]</scope>
</reference>
<evidence type="ECO:0000313" key="2">
    <source>
        <dbReference type="Proteomes" id="UP000287033"/>
    </source>
</evidence>
<protein>
    <submittedName>
        <fullName evidence="1">Uncharacterized protein</fullName>
    </submittedName>
</protein>
<dbReference type="AlphaFoldDB" id="A0A401RYZ3"/>
<sequence>MDVYLWESAAKTEDPASFKNVCLRGIQLLARYTEKTGESQRMTDRAKRAAYRLANLFLQKRYANANVISPPFLRPL</sequence>
<accession>A0A401RYZ3</accession>
<comment type="caution">
    <text evidence="1">The sequence shown here is derived from an EMBL/GenBank/DDBJ whole genome shotgun (WGS) entry which is preliminary data.</text>
</comment>
<keyword evidence="2" id="KW-1185">Reference proteome</keyword>
<organism evidence="1 2">
    <name type="scientific">Chiloscyllium punctatum</name>
    <name type="common">Brownbanded bambooshark</name>
    <name type="synonym">Hemiscyllium punctatum</name>
    <dbReference type="NCBI Taxonomy" id="137246"/>
    <lineage>
        <taxon>Eukaryota</taxon>
        <taxon>Metazoa</taxon>
        <taxon>Chordata</taxon>
        <taxon>Craniata</taxon>
        <taxon>Vertebrata</taxon>
        <taxon>Chondrichthyes</taxon>
        <taxon>Elasmobranchii</taxon>
        <taxon>Galeomorphii</taxon>
        <taxon>Galeoidea</taxon>
        <taxon>Orectolobiformes</taxon>
        <taxon>Hemiscylliidae</taxon>
        <taxon>Chiloscyllium</taxon>
    </lineage>
</organism>
<evidence type="ECO:0000313" key="1">
    <source>
        <dbReference type="EMBL" id="GCC23356.1"/>
    </source>
</evidence>
<dbReference type="EMBL" id="BEZZ01000028">
    <property type="protein sequence ID" value="GCC23356.1"/>
    <property type="molecule type" value="Genomic_DNA"/>
</dbReference>
<gene>
    <name evidence="1" type="ORF">chiPu_0001750</name>
</gene>